<dbReference type="NCBIfam" id="TIGR02180">
    <property type="entry name" value="GRX_euk"/>
    <property type="match status" value="1"/>
</dbReference>
<reference evidence="4" key="1">
    <citation type="journal article" date="2020" name="Stud. Mycol.">
        <title>101 Dothideomycetes genomes: a test case for predicting lifestyles and emergence of pathogens.</title>
        <authorList>
            <person name="Haridas S."/>
            <person name="Albert R."/>
            <person name="Binder M."/>
            <person name="Bloem J."/>
            <person name="Labutti K."/>
            <person name="Salamov A."/>
            <person name="Andreopoulos B."/>
            <person name="Baker S."/>
            <person name="Barry K."/>
            <person name="Bills G."/>
            <person name="Bluhm B."/>
            <person name="Cannon C."/>
            <person name="Castanera R."/>
            <person name="Culley D."/>
            <person name="Daum C."/>
            <person name="Ezra D."/>
            <person name="Gonzalez J."/>
            <person name="Henrissat B."/>
            <person name="Kuo A."/>
            <person name="Liang C."/>
            <person name="Lipzen A."/>
            <person name="Lutzoni F."/>
            <person name="Magnuson J."/>
            <person name="Mondo S."/>
            <person name="Nolan M."/>
            <person name="Ohm R."/>
            <person name="Pangilinan J."/>
            <person name="Park H.-J."/>
            <person name="Ramirez L."/>
            <person name="Alfaro M."/>
            <person name="Sun H."/>
            <person name="Tritt A."/>
            <person name="Yoshinaga Y."/>
            <person name="Zwiers L.-H."/>
            <person name="Turgeon B."/>
            <person name="Goodwin S."/>
            <person name="Spatafora J."/>
            <person name="Crous P."/>
            <person name="Grigoriev I."/>
        </authorList>
    </citation>
    <scope>NUCLEOTIDE SEQUENCE</scope>
    <source>
        <strain evidence="4">CBS 269.34</strain>
    </source>
</reference>
<dbReference type="Proteomes" id="UP000799750">
    <property type="component" value="Unassembled WGS sequence"/>
</dbReference>
<comment type="similarity">
    <text evidence="1">Belongs to the glutaredoxin family. Monothiol subfamily.</text>
</comment>
<dbReference type="PANTHER" id="PTHR45694:SF5">
    <property type="entry name" value="GLUTAREDOXIN 2"/>
    <property type="match status" value="1"/>
</dbReference>
<dbReference type="AlphaFoldDB" id="A0A6A6QK39"/>
<accession>A0A6A6QK39</accession>
<feature type="signal peptide" evidence="2">
    <location>
        <begin position="1"/>
        <end position="30"/>
    </location>
</feature>
<dbReference type="GO" id="GO:0005801">
    <property type="term" value="C:cis-Golgi network"/>
    <property type="evidence" value="ECO:0007669"/>
    <property type="project" value="UniProtKB-ARBA"/>
</dbReference>
<dbReference type="PRINTS" id="PR00160">
    <property type="entry name" value="GLUTAREDOXIN"/>
</dbReference>
<dbReference type="InterPro" id="IPR002109">
    <property type="entry name" value="Glutaredoxin"/>
</dbReference>
<evidence type="ECO:0000259" key="3">
    <source>
        <dbReference type="Pfam" id="PF00462"/>
    </source>
</evidence>
<evidence type="ECO:0000256" key="2">
    <source>
        <dbReference type="SAM" id="SignalP"/>
    </source>
</evidence>
<evidence type="ECO:0000313" key="5">
    <source>
        <dbReference type="Proteomes" id="UP000799750"/>
    </source>
</evidence>
<evidence type="ECO:0000313" key="4">
    <source>
        <dbReference type="EMBL" id="KAF2492469.1"/>
    </source>
</evidence>
<feature type="domain" description="Glutaredoxin" evidence="3">
    <location>
        <begin position="159"/>
        <end position="223"/>
    </location>
</feature>
<protein>
    <submittedName>
        <fullName evidence="4">Glutaredoxin</fullName>
    </submittedName>
</protein>
<feature type="chain" id="PRO_5025464471" evidence="2">
    <location>
        <begin position="31"/>
        <end position="266"/>
    </location>
</feature>
<evidence type="ECO:0000256" key="1">
    <source>
        <dbReference type="ARBA" id="ARBA00009630"/>
    </source>
</evidence>
<gene>
    <name evidence="4" type="ORF">BU16DRAFT_114728</name>
</gene>
<dbReference type="InterPro" id="IPR036249">
    <property type="entry name" value="Thioredoxin-like_sf"/>
</dbReference>
<dbReference type="SUPFAM" id="SSF52833">
    <property type="entry name" value="Thioredoxin-like"/>
    <property type="match status" value="1"/>
</dbReference>
<dbReference type="InterPro" id="IPR014025">
    <property type="entry name" value="Glutaredoxin_subgr"/>
</dbReference>
<keyword evidence="2" id="KW-0732">Signal</keyword>
<dbReference type="CDD" id="cd03419">
    <property type="entry name" value="GRX_GRXh_1_2_like"/>
    <property type="match status" value="1"/>
</dbReference>
<dbReference type="PROSITE" id="PS51354">
    <property type="entry name" value="GLUTAREDOXIN_2"/>
    <property type="match status" value="1"/>
</dbReference>
<organism evidence="4 5">
    <name type="scientific">Lophium mytilinum</name>
    <dbReference type="NCBI Taxonomy" id="390894"/>
    <lineage>
        <taxon>Eukaryota</taxon>
        <taxon>Fungi</taxon>
        <taxon>Dikarya</taxon>
        <taxon>Ascomycota</taxon>
        <taxon>Pezizomycotina</taxon>
        <taxon>Dothideomycetes</taxon>
        <taxon>Pleosporomycetidae</taxon>
        <taxon>Mytilinidiales</taxon>
        <taxon>Mytilinidiaceae</taxon>
        <taxon>Lophium</taxon>
    </lineage>
</organism>
<keyword evidence="5" id="KW-1185">Reference proteome</keyword>
<dbReference type="OrthoDB" id="423313at2759"/>
<proteinExistence type="inferred from homology"/>
<dbReference type="GO" id="GO:0034599">
    <property type="term" value="P:cellular response to oxidative stress"/>
    <property type="evidence" value="ECO:0007669"/>
    <property type="project" value="TreeGrafter"/>
</dbReference>
<name>A0A6A6QK39_9PEZI</name>
<sequence>MPSQRRIKVFGLMVLLTVLITLYMTSSARSTQNSDFYTKTSDALVANDLAEKAAAEKIDADDVGARLKAAEDAAKKAADVKGQKLLTEEDEGKGEKSVAGRVLMKEQDEEKESDRVVDIPHAAEEKEEKVVKAKQEPETKEDHEVEVELNAILKKSPMIIFSKSFCPFSRKAKTILLQQYKIVPPPYVVELDKHPLGPALQAALAKSTRRHTVPNVLINGRSIGGGDDVEALHQKGKLESTIRSMGGKRVVEVTKIEVKSKEEVKR</sequence>
<dbReference type="EMBL" id="MU004194">
    <property type="protein sequence ID" value="KAF2492469.1"/>
    <property type="molecule type" value="Genomic_DNA"/>
</dbReference>
<dbReference type="PANTHER" id="PTHR45694">
    <property type="entry name" value="GLUTAREDOXIN 2"/>
    <property type="match status" value="1"/>
</dbReference>
<dbReference type="GO" id="GO:0004362">
    <property type="term" value="F:glutathione-disulfide reductase (NADPH) activity"/>
    <property type="evidence" value="ECO:0007669"/>
    <property type="project" value="UniProtKB-ARBA"/>
</dbReference>
<dbReference type="GO" id="GO:0005796">
    <property type="term" value="C:Golgi lumen"/>
    <property type="evidence" value="ECO:0007669"/>
    <property type="project" value="TreeGrafter"/>
</dbReference>
<dbReference type="GO" id="GO:0000324">
    <property type="term" value="C:fungal-type vacuole"/>
    <property type="evidence" value="ECO:0007669"/>
    <property type="project" value="TreeGrafter"/>
</dbReference>
<dbReference type="FunFam" id="3.40.30.10:FF:000093">
    <property type="entry name" value="Glutaredoxin 2"/>
    <property type="match status" value="1"/>
</dbReference>
<dbReference type="Gene3D" id="3.40.30.10">
    <property type="entry name" value="Glutaredoxin"/>
    <property type="match status" value="1"/>
</dbReference>
<dbReference type="InterPro" id="IPR011899">
    <property type="entry name" value="Glutaredoxin_euk/vir"/>
</dbReference>
<dbReference type="Pfam" id="PF00462">
    <property type="entry name" value="Glutaredoxin"/>
    <property type="match status" value="1"/>
</dbReference>